<dbReference type="GO" id="GO:0044781">
    <property type="term" value="P:bacterial-type flagellum organization"/>
    <property type="evidence" value="ECO:0007669"/>
    <property type="project" value="UniProtKB-KW"/>
</dbReference>
<gene>
    <name evidence="6" type="primary">csrA</name>
    <name evidence="7" type="ORF">LY28_00939</name>
</gene>
<evidence type="ECO:0000313" key="8">
    <source>
        <dbReference type="Proteomes" id="UP000248132"/>
    </source>
</evidence>
<evidence type="ECO:0000256" key="2">
    <source>
        <dbReference type="ARBA" id="ARBA00022491"/>
    </source>
</evidence>
<dbReference type="AlphaFoldDB" id="A0A318XNC6"/>
<dbReference type="GO" id="GO:1902208">
    <property type="term" value="P:regulation of bacterial-type flagellum assembly"/>
    <property type="evidence" value="ECO:0007669"/>
    <property type="project" value="UniProtKB-UniRule"/>
</dbReference>
<evidence type="ECO:0000256" key="1">
    <source>
        <dbReference type="ARBA" id="ARBA00022490"/>
    </source>
</evidence>
<comment type="subcellular location">
    <subcellularLocation>
        <location evidence="6">Cytoplasm</location>
    </subcellularLocation>
</comment>
<dbReference type="EMBL" id="QKMR01000004">
    <property type="protein sequence ID" value="PYG89116.1"/>
    <property type="molecule type" value="Genomic_DNA"/>
</dbReference>
<keyword evidence="3 6" id="KW-1005">Bacterial flagellum biogenesis</keyword>
<dbReference type="GO" id="GO:0006402">
    <property type="term" value="P:mRNA catabolic process"/>
    <property type="evidence" value="ECO:0007669"/>
    <property type="project" value="InterPro"/>
</dbReference>
<evidence type="ECO:0000256" key="5">
    <source>
        <dbReference type="ARBA" id="ARBA00022884"/>
    </source>
</evidence>
<comment type="subunit">
    <text evidence="6">Homodimer; the beta-strands of each monomer intercalate to form a hydrophobic core, while the alpha-helices form wings that extend away from the core.</text>
</comment>
<dbReference type="SUPFAM" id="SSF117130">
    <property type="entry name" value="CsrA-like"/>
    <property type="match status" value="1"/>
</dbReference>
<dbReference type="Pfam" id="PF02599">
    <property type="entry name" value="CsrA"/>
    <property type="match status" value="1"/>
</dbReference>
<name>A0A318XNC6_9FIRM</name>
<dbReference type="FunFam" id="2.60.40.4380:FF:000002">
    <property type="entry name" value="Translational regulator CsrA"/>
    <property type="match status" value="1"/>
</dbReference>
<evidence type="ECO:0000256" key="4">
    <source>
        <dbReference type="ARBA" id="ARBA00022845"/>
    </source>
</evidence>
<dbReference type="OrthoDB" id="9809061at2"/>
<dbReference type="PANTHER" id="PTHR34984">
    <property type="entry name" value="CARBON STORAGE REGULATOR"/>
    <property type="match status" value="1"/>
</dbReference>
<reference evidence="7 8" key="1">
    <citation type="submission" date="2018-06" db="EMBL/GenBank/DDBJ databases">
        <title>Genomic Encyclopedia of Type Strains, Phase I: the one thousand microbial genomes (KMG-I) project.</title>
        <authorList>
            <person name="Kyrpides N."/>
        </authorList>
    </citation>
    <scope>NUCLEOTIDE SEQUENCE [LARGE SCALE GENOMIC DNA]</scope>
    <source>
        <strain evidence="7 8">DSM 19573</strain>
    </source>
</reference>
<keyword evidence="8" id="KW-1185">Reference proteome</keyword>
<proteinExistence type="inferred from homology"/>
<dbReference type="GO" id="GO:0005829">
    <property type="term" value="C:cytosol"/>
    <property type="evidence" value="ECO:0007669"/>
    <property type="project" value="TreeGrafter"/>
</dbReference>
<dbReference type="RefSeq" id="WP_110461005.1">
    <property type="nucleotide sequence ID" value="NZ_QKMR01000004.1"/>
</dbReference>
<dbReference type="NCBIfam" id="TIGR00202">
    <property type="entry name" value="csrA"/>
    <property type="match status" value="1"/>
</dbReference>
<keyword evidence="2 6" id="KW-0678">Repressor</keyword>
<evidence type="ECO:0000313" key="7">
    <source>
        <dbReference type="EMBL" id="PYG89116.1"/>
    </source>
</evidence>
<keyword evidence="1 6" id="KW-0963">Cytoplasm</keyword>
<dbReference type="InterPro" id="IPR036107">
    <property type="entry name" value="CsrA_sf"/>
</dbReference>
<accession>A0A318XNC6</accession>
<dbReference type="Proteomes" id="UP000248132">
    <property type="component" value="Unassembled WGS sequence"/>
</dbReference>
<dbReference type="NCBIfam" id="NF002469">
    <property type="entry name" value="PRK01712.1"/>
    <property type="match status" value="1"/>
</dbReference>
<dbReference type="Gene3D" id="2.60.40.4380">
    <property type="entry name" value="Translational regulator CsrA"/>
    <property type="match status" value="1"/>
</dbReference>
<comment type="caution">
    <text evidence="7">The sequence shown here is derived from an EMBL/GenBank/DDBJ whole genome shotgun (WGS) entry which is preliminary data.</text>
</comment>
<protein>
    <recommendedName>
        <fullName evidence="6">Translational regulator CsrA</fullName>
    </recommendedName>
</protein>
<keyword evidence="4 6" id="KW-0810">Translation regulation</keyword>
<comment type="function">
    <text evidence="6">A translational regulator that binds mRNA to regulate translation initiation and/or mRNA stability. Usually binds in the 5'-UTR at or near the Shine-Dalgarno sequence preventing ribosome-binding, thus repressing translation. Its main target seems to be the major flagellin gene, while its function is anatagonized by FliW.</text>
</comment>
<dbReference type="GO" id="GO:0006109">
    <property type="term" value="P:regulation of carbohydrate metabolic process"/>
    <property type="evidence" value="ECO:0007669"/>
    <property type="project" value="InterPro"/>
</dbReference>
<organism evidence="7 8">
    <name type="scientific">Ruminiclostridium sufflavum DSM 19573</name>
    <dbReference type="NCBI Taxonomy" id="1121337"/>
    <lineage>
        <taxon>Bacteria</taxon>
        <taxon>Bacillati</taxon>
        <taxon>Bacillota</taxon>
        <taxon>Clostridia</taxon>
        <taxon>Eubacteriales</taxon>
        <taxon>Oscillospiraceae</taxon>
        <taxon>Ruminiclostridium</taxon>
    </lineage>
</organism>
<dbReference type="HAMAP" id="MF_00167">
    <property type="entry name" value="CsrA"/>
    <property type="match status" value="1"/>
</dbReference>
<evidence type="ECO:0000256" key="3">
    <source>
        <dbReference type="ARBA" id="ARBA00022795"/>
    </source>
</evidence>
<evidence type="ECO:0000256" key="6">
    <source>
        <dbReference type="HAMAP-Rule" id="MF_00167"/>
    </source>
</evidence>
<keyword evidence="5 6" id="KW-0694">RNA-binding</keyword>
<dbReference type="GO" id="GO:0045947">
    <property type="term" value="P:negative regulation of translational initiation"/>
    <property type="evidence" value="ECO:0007669"/>
    <property type="project" value="UniProtKB-UniRule"/>
</dbReference>
<dbReference type="GO" id="GO:0048027">
    <property type="term" value="F:mRNA 5'-UTR binding"/>
    <property type="evidence" value="ECO:0007669"/>
    <property type="project" value="UniProtKB-UniRule"/>
</dbReference>
<comment type="similarity">
    <text evidence="6">Belongs to the CsrA/RsmA family.</text>
</comment>
<sequence length="73" mass="8310">MLVLSRKKDQAIMLGDNIELTIIEIQGDQVRIGINAPKSVTIYRKEIFVEIQEENRKAARSGMIQLDAILKNK</sequence>
<dbReference type="PANTHER" id="PTHR34984:SF1">
    <property type="entry name" value="CARBON STORAGE REGULATOR"/>
    <property type="match status" value="1"/>
</dbReference>
<dbReference type="InterPro" id="IPR003751">
    <property type="entry name" value="CsrA"/>
</dbReference>